<reference evidence="1" key="1">
    <citation type="journal article" date="2021" name="New Phytol.">
        <title>Evolutionary innovations through gain and loss of genes in the ectomycorrhizal Boletales.</title>
        <authorList>
            <person name="Wu G."/>
            <person name="Miyauchi S."/>
            <person name="Morin E."/>
            <person name="Kuo A."/>
            <person name="Drula E."/>
            <person name="Varga T."/>
            <person name="Kohler A."/>
            <person name="Feng B."/>
            <person name="Cao Y."/>
            <person name="Lipzen A."/>
            <person name="Daum C."/>
            <person name="Hundley H."/>
            <person name="Pangilinan J."/>
            <person name="Johnson J."/>
            <person name="Barry K."/>
            <person name="LaButti K."/>
            <person name="Ng V."/>
            <person name="Ahrendt S."/>
            <person name="Min B."/>
            <person name="Choi I.G."/>
            <person name="Park H."/>
            <person name="Plett J.M."/>
            <person name="Magnuson J."/>
            <person name="Spatafora J.W."/>
            <person name="Nagy L.G."/>
            <person name="Henrissat B."/>
            <person name="Grigoriev I.V."/>
            <person name="Yang Z.L."/>
            <person name="Xu J."/>
            <person name="Martin F.M."/>
        </authorList>
    </citation>
    <scope>NUCLEOTIDE SEQUENCE</scope>
    <source>
        <strain evidence="1">KUC20120723A-06</strain>
    </source>
</reference>
<name>A0ACB8BRS7_9AGAM</name>
<sequence>MSGPIAAIWLLRSPRNRKWHRGSGDCQRRPLVFHPASHFDFGSKDHNYIQHSYHQCDWILGFGSLLSTGKLFRILETAAIPPPLVGYDHYCPLHERPTTACEWRQCRLAKAPITAPFHGTYGIRPLRSRTSDVFHNITKRRCPIDYTTRSWAWARTAANIQICSSIGSPLGLDLTRTYPEGATRFVLGQVTEVEVHLQLGASCHMS</sequence>
<gene>
    <name evidence="1" type="ORF">BV22DRAFT_245528</name>
</gene>
<keyword evidence="2" id="KW-1185">Reference proteome</keyword>
<organism evidence="1 2">
    <name type="scientific">Leucogyrophana mollusca</name>
    <dbReference type="NCBI Taxonomy" id="85980"/>
    <lineage>
        <taxon>Eukaryota</taxon>
        <taxon>Fungi</taxon>
        <taxon>Dikarya</taxon>
        <taxon>Basidiomycota</taxon>
        <taxon>Agaricomycotina</taxon>
        <taxon>Agaricomycetes</taxon>
        <taxon>Agaricomycetidae</taxon>
        <taxon>Boletales</taxon>
        <taxon>Boletales incertae sedis</taxon>
        <taxon>Leucogyrophana</taxon>
    </lineage>
</organism>
<comment type="caution">
    <text evidence="1">The sequence shown here is derived from an EMBL/GenBank/DDBJ whole genome shotgun (WGS) entry which is preliminary data.</text>
</comment>
<dbReference type="Proteomes" id="UP000790709">
    <property type="component" value="Unassembled WGS sequence"/>
</dbReference>
<evidence type="ECO:0000313" key="1">
    <source>
        <dbReference type="EMBL" id="KAH7927860.1"/>
    </source>
</evidence>
<proteinExistence type="predicted"/>
<evidence type="ECO:0000313" key="2">
    <source>
        <dbReference type="Proteomes" id="UP000790709"/>
    </source>
</evidence>
<protein>
    <submittedName>
        <fullName evidence="1">Uncharacterized protein</fullName>
    </submittedName>
</protein>
<accession>A0ACB8BRS7</accession>
<dbReference type="EMBL" id="MU266360">
    <property type="protein sequence ID" value="KAH7927860.1"/>
    <property type="molecule type" value="Genomic_DNA"/>
</dbReference>